<feature type="modified residue" description="4-aspartylphosphate" evidence="1">
    <location>
        <position position="56"/>
    </location>
</feature>
<evidence type="ECO:0000256" key="1">
    <source>
        <dbReference type="PROSITE-ProRule" id="PRU00169"/>
    </source>
</evidence>
<dbReference type="PROSITE" id="PS50930">
    <property type="entry name" value="HTH_LYTTR"/>
    <property type="match status" value="1"/>
</dbReference>
<dbReference type="PROSITE" id="PS50110">
    <property type="entry name" value="RESPONSE_REGULATORY"/>
    <property type="match status" value="1"/>
</dbReference>
<dbReference type="InterPro" id="IPR001789">
    <property type="entry name" value="Sig_transdc_resp-reg_receiver"/>
</dbReference>
<dbReference type="GO" id="GO:0003677">
    <property type="term" value="F:DNA binding"/>
    <property type="evidence" value="ECO:0007669"/>
    <property type="project" value="UniProtKB-KW"/>
</dbReference>
<dbReference type="EMBL" id="MJEH01000011">
    <property type="protein sequence ID" value="OEH93647.1"/>
    <property type="molecule type" value="Genomic_DNA"/>
</dbReference>
<dbReference type="SMART" id="SM00448">
    <property type="entry name" value="REC"/>
    <property type="match status" value="1"/>
</dbReference>
<dbReference type="PANTHER" id="PTHR37299">
    <property type="entry name" value="TRANSCRIPTIONAL REGULATOR-RELATED"/>
    <property type="match status" value="1"/>
</dbReference>
<dbReference type="RefSeq" id="WP_069716550.1">
    <property type="nucleotide sequence ID" value="NZ_MJEH01000011.1"/>
</dbReference>
<dbReference type="Gene3D" id="2.20.25.10">
    <property type="match status" value="1"/>
</dbReference>
<dbReference type="STRING" id="1305675.BFG57_00435"/>
<evidence type="ECO:0000259" key="3">
    <source>
        <dbReference type="PROSITE" id="PS50930"/>
    </source>
</evidence>
<gene>
    <name evidence="4" type="ORF">BFG57_00435</name>
</gene>
<sequence>MDKIKTIIIDDEVYSRDELKHLLSFYQFIEIVGQADSAEKGLKMIMNISPDVVFVDIEMGYMTGIELADTLQKLKQPPKVVFATAHPDYAVKAFRLEAVDYLLKPFDEDELEETVKRLENHFNQINTTLHLEKTLGKLAVEEGERIHYITPEEILYMSVEQRETKLYTKEKIYNTRMTLKELEDKLSSYSFFRTHKSFLVNLQKIEQLIPWFNGAYQIKVEDRIEEIPVSRNYAKSLRKRLEI</sequence>
<dbReference type="Pfam" id="PF00072">
    <property type="entry name" value="Response_reg"/>
    <property type="match status" value="1"/>
</dbReference>
<protein>
    <submittedName>
        <fullName evidence="4">DNA-binding response regulator</fullName>
    </submittedName>
</protein>
<reference evidence="4 5" key="1">
    <citation type="submission" date="2016-08" db="EMBL/GenBank/DDBJ databases">
        <title>Genome of Bacillus solimangrovi GH2-4.</title>
        <authorList>
            <person name="Lim S."/>
            <person name="Kim B.-C."/>
        </authorList>
    </citation>
    <scope>NUCLEOTIDE SEQUENCE [LARGE SCALE GENOMIC DNA]</scope>
    <source>
        <strain evidence="4 5">GH2-4</strain>
    </source>
</reference>
<name>A0A1E5LHV0_9BACI</name>
<evidence type="ECO:0000259" key="2">
    <source>
        <dbReference type="PROSITE" id="PS50110"/>
    </source>
</evidence>
<evidence type="ECO:0000313" key="4">
    <source>
        <dbReference type="EMBL" id="OEH93647.1"/>
    </source>
</evidence>
<dbReference type="InterPro" id="IPR007492">
    <property type="entry name" value="LytTR_DNA-bd_dom"/>
</dbReference>
<dbReference type="PANTHER" id="PTHR37299:SF1">
    <property type="entry name" value="STAGE 0 SPORULATION PROTEIN A HOMOLOG"/>
    <property type="match status" value="1"/>
</dbReference>
<dbReference type="Proteomes" id="UP000095209">
    <property type="component" value="Unassembled WGS sequence"/>
</dbReference>
<comment type="caution">
    <text evidence="4">The sequence shown here is derived from an EMBL/GenBank/DDBJ whole genome shotgun (WGS) entry which is preliminary data.</text>
</comment>
<feature type="domain" description="Response regulatory" evidence="2">
    <location>
        <begin position="5"/>
        <end position="119"/>
    </location>
</feature>
<dbReference type="Gene3D" id="2.40.50.40">
    <property type="match status" value="1"/>
</dbReference>
<keyword evidence="5" id="KW-1185">Reference proteome</keyword>
<feature type="domain" description="HTH LytTR-type" evidence="3">
    <location>
        <begin position="138"/>
        <end position="243"/>
    </location>
</feature>
<dbReference type="SUPFAM" id="SSF52172">
    <property type="entry name" value="CheY-like"/>
    <property type="match status" value="1"/>
</dbReference>
<keyword evidence="1" id="KW-0597">Phosphoprotein</keyword>
<proteinExistence type="predicted"/>
<keyword evidence="4" id="KW-0238">DNA-binding</keyword>
<dbReference type="AlphaFoldDB" id="A0A1E5LHV0"/>
<dbReference type="InterPro" id="IPR011006">
    <property type="entry name" value="CheY-like_superfamily"/>
</dbReference>
<dbReference type="InterPro" id="IPR046947">
    <property type="entry name" value="LytR-like"/>
</dbReference>
<dbReference type="GO" id="GO:0000156">
    <property type="term" value="F:phosphorelay response regulator activity"/>
    <property type="evidence" value="ECO:0007669"/>
    <property type="project" value="InterPro"/>
</dbReference>
<organism evidence="4 5">
    <name type="scientific">Bacillus solimangrovi</name>
    <dbReference type="NCBI Taxonomy" id="1305675"/>
    <lineage>
        <taxon>Bacteria</taxon>
        <taxon>Bacillati</taxon>
        <taxon>Bacillota</taxon>
        <taxon>Bacilli</taxon>
        <taxon>Bacillales</taxon>
        <taxon>Bacillaceae</taxon>
        <taxon>Bacillus</taxon>
    </lineage>
</organism>
<dbReference type="OrthoDB" id="9809318at2"/>
<dbReference type="Pfam" id="PF04397">
    <property type="entry name" value="LytTR"/>
    <property type="match status" value="1"/>
</dbReference>
<dbReference type="Gene3D" id="3.40.50.2300">
    <property type="match status" value="1"/>
</dbReference>
<dbReference type="SMART" id="SM00850">
    <property type="entry name" value="LytTR"/>
    <property type="match status" value="1"/>
</dbReference>
<evidence type="ECO:0000313" key="5">
    <source>
        <dbReference type="Proteomes" id="UP000095209"/>
    </source>
</evidence>
<accession>A0A1E5LHV0</accession>